<sequence>MVDEGTAIDAPYVQGFIVPVPEGNQAAYRKAAIDMWEIMKDYGAKRVVEAWQDDVSHGKQTDFFRSVKAEQGEIVVFSFIEWESREACDGAHEKMMQDERMKGFEDEKPPFDGKRMVYGSFAPVVELTKQPVGA</sequence>
<accession>A0ABU8RQW7</accession>
<comment type="caution">
    <text evidence="1">The sequence shown here is derived from an EMBL/GenBank/DDBJ whole genome shotgun (WGS) entry which is preliminary data.</text>
</comment>
<dbReference type="Proteomes" id="UP001361239">
    <property type="component" value="Unassembled WGS sequence"/>
</dbReference>
<gene>
    <name evidence="1" type="ORF">WG901_01970</name>
</gene>
<evidence type="ECO:0000313" key="2">
    <source>
        <dbReference type="Proteomes" id="UP001361239"/>
    </source>
</evidence>
<dbReference type="PIRSF" id="PIRSF007028">
    <property type="entry name" value="UCP007028"/>
    <property type="match status" value="1"/>
</dbReference>
<protein>
    <submittedName>
        <fullName evidence="1">DUF1428 domain-containing protein</fullName>
    </submittedName>
</protein>
<evidence type="ECO:0000313" key="1">
    <source>
        <dbReference type="EMBL" id="MEJ5975387.1"/>
    </source>
</evidence>
<organism evidence="1 2">
    <name type="scientific">Novosphingobium anseongense</name>
    <dbReference type="NCBI Taxonomy" id="3133436"/>
    <lineage>
        <taxon>Bacteria</taxon>
        <taxon>Pseudomonadati</taxon>
        <taxon>Pseudomonadota</taxon>
        <taxon>Alphaproteobacteria</taxon>
        <taxon>Sphingomonadales</taxon>
        <taxon>Sphingomonadaceae</taxon>
        <taxon>Novosphingobium</taxon>
    </lineage>
</organism>
<name>A0ABU8RQW7_9SPHN</name>
<dbReference type="SUPFAM" id="SSF54909">
    <property type="entry name" value="Dimeric alpha+beta barrel"/>
    <property type="match status" value="1"/>
</dbReference>
<proteinExistence type="predicted"/>
<reference evidence="1 2" key="1">
    <citation type="submission" date="2024-03" db="EMBL/GenBank/DDBJ databases">
        <authorList>
            <person name="Jo J.-H."/>
        </authorList>
    </citation>
    <scope>NUCLEOTIDE SEQUENCE [LARGE SCALE GENOMIC DNA]</scope>
    <source>
        <strain evidence="1 2">PS1R-30</strain>
    </source>
</reference>
<dbReference type="Pfam" id="PF07237">
    <property type="entry name" value="DUF1428"/>
    <property type="match status" value="1"/>
</dbReference>
<dbReference type="InterPro" id="IPR009874">
    <property type="entry name" value="DUF1428"/>
</dbReference>
<dbReference type="RefSeq" id="WP_339586625.1">
    <property type="nucleotide sequence ID" value="NZ_JBBHJZ010000001.1"/>
</dbReference>
<dbReference type="Gene3D" id="3.30.70.100">
    <property type="match status" value="1"/>
</dbReference>
<dbReference type="InterPro" id="IPR011008">
    <property type="entry name" value="Dimeric_a/b-barrel"/>
</dbReference>
<keyword evidence="2" id="KW-1185">Reference proteome</keyword>
<dbReference type="EMBL" id="JBBHJZ010000001">
    <property type="protein sequence ID" value="MEJ5975387.1"/>
    <property type="molecule type" value="Genomic_DNA"/>
</dbReference>